<sequence>MPIVYEGVGGERGDLFNGLKLWISHRVPQRSRWIDLVKGNGGEVVPLEKHADMLIADNVKRAGAPPPPGAYTWKWIDYSIRNRFLQPTEDYLITPAAPRAVGSSAPAKGTRTPFTNHDDLVLTKFVLSKERTGEGTAGNEIYRELERKHPNHPWQSWRDRWVKILSLRPRPNLSDEASHPEIESGGSQGPGEQRQPAQPAVKPEPESTAQQAQSPGASALASPSPSKSKTKARGRNFFTEEEDNLLLEYIREAQEYNKTVTGNKVRSLGGEKIYREFAQKHPSHTYHSWRDRWVRHLSRREENIAKDPRQGAAEEHVKEPKQRTKGPSEVSRHPTTAEKTTVPSGHVRTPVEKTTAIRKPELSSTLKRPKGKSDEERLERQEQARRKARATKLLQRTWRGYSVRRDHARFETLVVPLQSLVRGYLVRMRESEKLLQASEAKNQLLQDDQEEEDTEQYEDAEEGFDNRDLSAEKSKADDRIAREQFYDDLQDFIDVSGAEVDRQPVVDGRKIDLWDLFNAATRQAYNPEDRSWKEIAEELGFDWTRSARCLLKLSECYNRNLADFEEAIKSYDNIDDGDRDSEEGLPQTSDALTAPKEPSEPSSHVYQSSPPVAGVKRSFRHSNVLSSDLGYPSDGSRKRRRLDQRTEIPPTPEDKIGWGGLSGRGGAHDKSSPLKPRGSTTARSFDVDSARVAEEVLEGDMEDIERLDELPEHPPPHKKRFIEPETQDFGFALGSDADVLETAKSGDYDYMADEDDISPSQQLRIESDTINSTPNSTLRNDVFTTDWRPLAAPRPRPAAETSRPASSNPRTAVINAAGDSSRPSSLVNGKTTRRSLPQVYQKPSASAPGRTYGFAQTRNNTAQPRPGPNSSAPLRVSGVTPRGLNGATSRTQQSIPSTPALSKVSSPTPMRLSSRRAPPSTAPSLPQTNRNGLKRSQSADIDNDPAVIDAQFAHFEALGYEKAHIGRALEAATFQRGPMTVALQSLHDGHGLPRNEPGVWTDHDDEKLKAVRDYDRRREKGKYTAGAKDEDERQRVRIERFRARLEAKHGEWVEPRLQFMDMMDRGSRV</sequence>
<dbReference type="CDD" id="cd16100">
    <property type="entry name" value="ARID"/>
    <property type="match status" value="1"/>
</dbReference>
<feature type="compositionally biased region" description="Low complexity" evidence="12">
    <location>
        <begin position="207"/>
        <end position="227"/>
    </location>
</feature>
<reference evidence="15" key="1">
    <citation type="submission" date="2014-12" db="EMBL/GenBank/DDBJ databases">
        <title>Genome Sequence of Valsa Canker Pathogens Uncovers a Specific Adaption of Colonization on Woody Bark.</title>
        <authorList>
            <person name="Yin Z."/>
            <person name="Liu H."/>
            <person name="Gao X."/>
            <person name="Li Z."/>
            <person name="Song N."/>
            <person name="Ke X."/>
            <person name="Dai Q."/>
            <person name="Wu Y."/>
            <person name="Sun Y."/>
            <person name="Xu J.-R."/>
            <person name="Kang Z.K."/>
            <person name="Wang L."/>
            <person name="Huang L."/>
        </authorList>
    </citation>
    <scope>NUCLEOTIDE SEQUENCE [LARGE SCALE GENOMIC DNA]</scope>
    <source>
        <strain evidence="15">03-8</strain>
    </source>
</reference>
<keyword evidence="5" id="KW-0158">Chromosome</keyword>
<dbReference type="GO" id="GO:0070187">
    <property type="term" value="C:shelterin complex"/>
    <property type="evidence" value="ECO:0007669"/>
    <property type="project" value="TreeGrafter"/>
</dbReference>
<feature type="domain" description="ARID" evidence="14">
    <location>
        <begin position="479"/>
        <end position="569"/>
    </location>
</feature>
<feature type="region of interest" description="Disordered" evidence="12">
    <location>
        <begin position="171"/>
        <end position="236"/>
    </location>
</feature>
<dbReference type="InterPro" id="IPR000048">
    <property type="entry name" value="IQ_motif_EF-hand-BS"/>
</dbReference>
<feature type="domain" description="BRCT" evidence="13">
    <location>
        <begin position="11"/>
        <end position="93"/>
    </location>
</feature>
<dbReference type="CDD" id="cd23767">
    <property type="entry name" value="IQCD"/>
    <property type="match status" value="1"/>
</dbReference>
<dbReference type="PROSITE" id="PS50172">
    <property type="entry name" value="BRCT"/>
    <property type="match status" value="1"/>
</dbReference>
<feature type="compositionally biased region" description="Polar residues" evidence="12">
    <location>
        <begin position="758"/>
        <end position="783"/>
    </location>
</feature>
<evidence type="ECO:0000256" key="2">
    <source>
        <dbReference type="ARBA" id="ARBA00004574"/>
    </source>
</evidence>
<dbReference type="EMBL" id="CM003107">
    <property type="protein sequence ID" value="KUI73236.1"/>
    <property type="molecule type" value="Genomic_DNA"/>
</dbReference>
<feature type="region of interest" description="Disordered" evidence="12">
    <location>
        <begin position="572"/>
        <end position="721"/>
    </location>
</feature>
<dbReference type="InterPro" id="IPR015010">
    <property type="entry name" value="TERF2IP_Myb"/>
</dbReference>
<dbReference type="InterPro" id="IPR039595">
    <property type="entry name" value="TE2IP/Rap1"/>
</dbReference>
<dbReference type="PANTHER" id="PTHR16466">
    <property type="entry name" value="TELOMERE REPEAT-BINDING FACTOR 2-INTERACTING PROTEIN 1"/>
    <property type="match status" value="1"/>
</dbReference>
<feature type="compositionally biased region" description="Polar residues" evidence="12">
    <location>
        <begin position="600"/>
        <end position="610"/>
    </location>
</feature>
<dbReference type="Pfam" id="PF00612">
    <property type="entry name" value="IQ"/>
    <property type="match status" value="1"/>
</dbReference>
<dbReference type="GO" id="GO:0042162">
    <property type="term" value="F:telomeric DNA binding"/>
    <property type="evidence" value="ECO:0007669"/>
    <property type="project" value="TreeGrafter"/>
</dbReference>
<feature type="compositionally biased region" description="Basic and acidic residues" evidence="12">
    <location>
        <begin position="685"/>
        <end position="694"/>
    </location>
</feature>
<evidence type="ECO:0000256" key="12">
    <source>
        <dbReference type="SAM" id="MobiDB-lite"/>
    </source>
</evidence>
<evidence type="ECO:0000256" key="11">
    <source>
        <dbReference type="ARBA" id="ARBA00032471"/>
    </source>
</evidence>
<keyword evidence="9" id="KW-0804">Transcription</keyword>
<feature type="compositionally biased region" description="Acidic residues" evidence="12">
    <location>
        <begin position="447"/>
        <end position="463"/>
    </location>
</feature>
<comment type="subcellular location">
    <subcellularLocation>
        <location evidence="2">Chromosome</location>
        <location evidence="2">Telomere</location>
    </subcellularLocation>
    <subcellularLocation>
        <location evidence="1">Nucleus</location>
    </subcellularLocation>
</comment>
<evidence type="ECO:0000259" key="13">
    <source>
        <dbReference type="PROSITE" id="PS50172"/>
    </source>
</evidence>
<dbReference type="InterPro" id="IPR009057">
    <property type="entry name" value="Homeodomain-like_sf"/>
</dbReference>
<dbReference type="AlphaFoldDB" id="A0A194W9V0"/>
<dbReference type="SUPFAM" id="SSF46774">
    <property type="entry name" value="ARID-like"/>
    <property type="match status" value="1"/>
</dbReference>
<keyword evidence="7" id="KW-0805">Transcription regulation</keyword>
<keyword evidence="16" id="KW-1185">Reference proteome</keyword>
<feature type="compositionally biased region" description="Basic and acidic residues" evidence="12">
    <location>
        <begin position="371"/>
        <end position="385"/>
    </location>
</feature>
<dbReference type="Pfam" id="PF08914">
    <property type="entry name" value="Myb_Rap1"/>
    <property type="match status" value="2"/>
</dbReference>
<name>A0A194W9V0_CYTMA</name>
<feature type="compositionally biased region" description="Low complexity" evidence="12">
    <location>
        <begin position="911"/>
        <end position="926"/>
    </location>
</feature>
<evidence type="ECO:0000256" key="8">
    <source>
        <dbReference type="ARBA" id="ARBA00023159"/>
    </source>
</evidence>
<dbReference type="SMART" id="SM01014">
    <property type="entry name" value="ARID"/>
    <property type="match status" value="1"/>
</dbReference>
<evidence type="ECO:0000259" key="14">
    <source>
        <dbReference type="PROSITE" id="PS51011"/>
    </source>
</evidence>
<feature type="compositionally biased region" description="Polar residues" evidence="12">
    <location>
        <begin position="821"/>
        <end position="830"/>
    </location>
</feature>
<dbReference type="PROSITE" id="PS50096">
    <property type="entry name" value="IQ"/>
    <property type="match status" value="2"/>
</dbReference>
<dbReference type="InterPro" id="IPR001606">
    <property type="entry name" value="ARID_dom"/>
</dbReference>
<feature type="compositionally biased region" description="Basic and acidic residues" evidence="12">
    <location>
        <begin position="303"/>
        <end position="322"/>
    </location>
</feature>
<dbReference type="Gene3D" id="1.10.150.60">
    <property type="entry name" value="ARID DNA-binding domain"/>
    <property type="match status" value="1"/>
</dbReference>
<evidence type="ECO:0000256" key="7">
    <source>
        <dbReference type="ARBA" id="ARBA00023015"/>
    </source>
</evidence>
<feature type="compositionally biased region" description="Acidic residues" evidence="12">
    <location>
        <begin position="695"/>
        <end position="706"/>
    </location>
</feature>
<evidence type="ECO:0000256" key="9">
    <source>
        <dbReference type="ARBA" id="ARBA00023163"/>
    </source>
</evidence>
<evidence type="ECO:0000256" key="6">
    <source>
        <dbReference type="ARBA" id="ARBA00022895"/>
    </source>
</evidence>
<dbReference type="GO" id="GO:0010833">
    <property type="term" value="P:telomere maintenance via telomere lengthening"/>
    <property type="evidence" value="ECO:0007669"/>
    <property type="project" value="TreeGrafter"/>
</dbReference>
<dbReference type="SUPFAM" id="SSF46689">
    <property type="entry name" value="Homeodomain-like"/>
    <property type="match status" value="2"/>
</dbReference>
<proteinExistence type="inferred from homology"/>
<feature type="region of interest" description="Disordered" evidence="12">
    <location>
        <begin position="303"/>
        <end position="388"/>
    </location>
</feature>
<evidence type="ECO:0000313" key="15">
    <source>
        <dbReference type="EMBL" id="KUI73236.1"/>
    </source>
</evidence>
<dbReference type="CDD" id="cd11655">
    <property type="entry name" value="rap1_myb-like"/>
    <property type="match status" value="2"/>
</dbReference>
<dbReference type="Gene3D" id="1.20.5.190">
    <property type="match status" value="1"/>
</dbReference>
<feature type="region of interest" description="Disordered" evidence="12">
    <location>
        <begin position="442"/>
        <end position="475"/>
    </location>
</feature>
<dbReference type="InterPro" id="IPR021661">
    <property type="entry name" value="Rap1_C"/>
</dbReference>
<evidence type="ECO:0000256" key="4">
    <source>
        <dbReference type="ARBA" id="ARBA00017805"/>
    </source>
</evidence>
<evidence type="ECO:0000256" key="5">
    <source>
        <dbReference type="ARBA" id="ARBA00022454"/>
    </source>
</evidence>
<evidence type="ECO:0000256" key="1">
    <source>
        <dbReference type="ARBA" id="ARBA00004123"/>
    </source>
</evidence>
<feature type="compositionally biased region" description="Low complexity" evidence="12">
    <location>
        <begin position="788"/>
        <end position="807"/>
    </location>
</feature>
<gene>
    <name evidence="15" type="ORF">VM1G_09057</name>
</gene>
<feature type="compositionally biased region" description="Acidic residues" evidence="12">
    <location>
        <begin position="573"/>
        <end position="583"/>
    </location>
</feature>
<feature type="compositionally biased region" description="Polar residues" evidence="12">
    <location>
        <begin position="854"/>
        <end position="872"/>
    </location>
</feature>
<feature type="compositionally biased region" description="Polar residues" evidence="12">
    <location>
        <begin position="886"/>
        <end position="908"/>
    </location>
</feature>
<keyword evidence="10" id="KW-0539">Nucleus</keyword>
<dbReference type="InterPro" id="IPR036431">
    <property type="entry name" value="ARID_dom_sf"/>
</dbReference>
<evidence type="ECO:0000256" key="3">
    <source>
        <dbReference type="ARBA" id="ARBA00010467"/>
    </source>
</evidence>
<dbReference type="PROSITE" id="PS51011">
    <property type="entry name" value="ARID"/>
    <property type="match status" value="1"/>
</dbReference>
<protein>
    <recommendedName>
        <fullName evidence="4">Telomeric repeat-binding factor 2-interacting protein 1</fullName>
    </recommendedName>
    <alternativeName>
        <fullName evidence="11">Repressor/activator protein 1 homolog</fullName>
    </alternativeName>
</protein>
<comment type="similarity">
    <text evidence="3">Belongs to the RAP1 family.</text>
</comment>
<dbReference type="Gene3D" id="1.10.10.60">
    <property type="entry name" value="Homeodomain-like"/>
    <property type="match status" value="2"/>
</dbReference>
<dbReference type="SUPFAM" id="SSF52113">
    <property type="entry name" value="BRCT domain"/>
    <property type="match status" value="1"/>
</dbReference>
<dbReference type="SMR" id="A0A194W9V0"/>
<dbReference type="Pfam" id="PF16589">
    <property type="entry name" value="BRCT_2"/>
    <property type="match status" value="1"/>
</dbReference>
<dbReference type="Pfam" id="PF01388">
    <property type="entry name" value="ARID"/>
    <property type="match status" value="1"/>
</dbReference>
<dbReference type="PANTHER" id="PTHR16466:SF6">
    <property type="entry name" value="TELOMERIC REPEAT-BINDING FACTOR 2-INTERACTING PROTEIN 1"/>
    <property type="match status" value="1"/>
</dbReference>
<feature type="compositionally biased region" description="Basic and acidic residues" evidence="12">
    <location>
        <begin position="464"/>
        <end position="475"/>
    </location>
</feature>
<dbReference type="SMART" id="SM00501">
    <property type="entry name" value="BRIGHT"/>
    <property type="match status" value="1"/>
</dbReference>
<accession>A0A194W9V0</accession>
<organism evidence="15 16">
    <name type="scientific">Cytospora mali</name>
    <name type="common">Apple Valsa canker fungus</name>
    <name type="synonym">Valsa mali</name>
    <dbReference type="NCBI Taxonomy" id="578113"/>
    <lineage>
        <taxon>Eukaryota</taxon>
        <taxon>Fungi</taxon>
        <taxon>Dikarya</taxon>
        <taxon>Ascomycota</taxon>
        <taxon>Pezizomycotina</taxon>
        <taxon>Sordariomycetes</taxon>
        <taxon>Sordariomycetidae</taxon>
        <taxon>Diaporthales</taxon>
        <taxon>Cytosporaceae</taxon>
        <taxon>Cytospora</taxon>
    </lineage>
</organism>
<evidence type="ECO:0000313" key="16">
    <source>
        <dbReference type="Proteomes" id="UP000078559"/>
    </source>
</evidence>
<feature type="region of interest" description="Disordered" evidence="12">
    <location>
        <begin position="750"/>
        <end position="942"/>
    </location>
</feature>
<dbReference type="InterPro" id="IPR001357">
    <property type="entry name" value="BRCT_dom"/>
</dbReference>
<keyword evidence="6" id="KW-0779">Telomere</keyword>
<evidence type="ECO:0000256" key="10">
    <source>
        <dbReference type="ARBA" id="ARBA00023242"/>
    </source>
</evidence>
<dbReference type="OrthoDB" id="435460at2759"/>
<dbReference type="Pfam" id="PF11626">
    <property type="entry name" value="Rap1_C"/>
    <property type="match status" value="1"/>
</dbReference>
<dbReference type="Proteomes" id="UP000078559">
    <property type="component" value="Chromosome 10"/>
</dbReference>
<dbReference type="GO" id="GO:0031848">
    <property type="term" value="P:protection from non-homologous end joining at telomere"/>
    <property type="evidence" value="ECO:0007669"/>
    <property type="project" value="TreeGrafter"/>
</dbReference>
<keyword evidence="8" id="KW-0010">Activator</keyword>
<feature type="compositionally biased region" description="Polar residues" evidence="12">
    <location>
        <begin position="927"/>
        <end position="940"/>
    </location>
</feature>
<dbReference type="InterPro" id="IPR036420">
    <property type="entry name" value="BRCT_dom_sf"/>
</dbReference>